<sequence length="69" mass="7712">MSRASSEALHQLSGDPLTIYLSTVRLLRYEGSLNLSRWTYLIPESQNKDSGIGLAFVILRQALSKGWDS</sequence>
<proteinExistence type="predicted"/>
<dbReference type="EMBL" id="JBJKFK010004945">
    <property type="protein sequence ID" value="KAL3308623.1"/>
    <property type="molecule type" value="Genomic_DNA"/>
</dbReference>
<accession>A0ABD2PNI2</accession>
<dbReference type="AlphaFoldDB" id="A0ABD2PNI2"/>
<evidence type="ECO:0000313" key="2">
    <source>
        <dbReference type="Proteomes" id="UP001626550"/>
    </source>
</evidence>
<name>A0ABD2PNI2_9PLAT</name>
<organism evidence="1 2">
    <name type="scientific">Cichlidogyrus casuarinus</name>
    <dbReference type="NCBI Taxonomy" id="1844966"/>
    <lineage>
        <taxon>Eukaryota</taxon>
        <taxon>Metazoa</taxon>
        <taxon>Spiralia</taxon>
        <taxon>Lophotrochozoa</taxon>
        <taxon>Platyhelminthes</taxon>
        <taxon>Monogenea</taxon>
        <taxon>Monopisthocotylea</taxon>
        <taxon>Dactylogyridea</taxon>
        <taxon>Ancyrocephalidae</taxon>
        <taxon>Cichlidogyrus</taxon>
    </lineage>
</organism>
<evidence type="ECO:0000313" key="1">
    <source>
        <dbReference type="EMBL" id="KAL3308623.1"/>
    </source>
</evidence>
<dbReference type="Proteomes" id="UP001626550">
    <property type="component" value="Unassembled WGS sequence"/>
</dbReference>
<keyword evidence="2" id="KW-1185">Reference proteome</keyword>
<reference evidence="1 2" key="1">
    <citation type="submission" date="2024-11" db="EMBL/GenBank/DDBJ databases">
        <title>Adaptive evolution of stress response genes in parasites aligns with host niche diversity.</title>
        <authorList>
            <person name="Hahn C."/>
            <person name="Resl P."/>
        </authorList>
    </citation>
    <scope>NUCLEOTIDE SEQUENCE [LARGE SCALE GENOMIC DNA]</scope>
    <source>
        <strain evidence="1">EGGRZ-B1_66</strain>
        <tissue evidence="1">Body</tissue>
    </source>
</reference>
<comment type="caution">
    <text evidence="1">The sequence shown here is derived from an EMBL/GenBank/DDBJ whole genome shotgun (WGS) entry which is preliminary data.</text>
</comment>
<gene>
    <name evidence="1" type="ORF">Ciccas_012840</name>
</gene>
<protein>
    <submittedName>
        <fullName evidence="1">Uncharacterized protein</fullName>
    </submittedName>
</protein>